<feature type="compositionally biased region" description="Basic and acidic residues" evidence="1">
    <location>
        <begin position="57"/>
        <end position="80"/>
    </location>
</feature>
<name>A0AAI9EA22_9PEZI</name>
<feature type="region of interest" description="Disordered" evidence="1">
    <location>
        <begin position="22"/>
        <end position="185"/>
    </location>
</feature>
<dbReference type="Proteomes" id="UP001296104">
    <property type="component" value="Unassembled WGS sequence"/>
</dbReference>
<keyword evidence="3" id="KW-1185">Reference proteome</keyword>
<protein>
    <submittedName>
        <fullName evidence="2">Uncharacterized protein</fullName>
    </submittedName>
</protein>
<feature type="compositionally biased region" description="Basic residues" evidence="1">
    <location>
        <begin position="283"/>
        <end position="295"/>
    </location>
</feature>
<feature type="compositionally biased region" description="Low complexity" evidence="1">
    <location>
        <begin position="218"/>
        <end position="233"/>
    </location>
</feature>
<reference evidence="2" key="1">
    <citation type="submission" date="2023-11" db="EMBL/GenBank/DDBJ databases">
        <authorList>
            <person name="Alioto T."/>
            <person name="Alioto T."/>
            <person name="Gomez Garrido J."/>
        </authorList>
    </citation>
    <scope>NUCLEOTIDE SEQUENCE</scope>
</reference>
<gene>
    <name evidence="2" type="ORF">LECACI_7A003801</name>
</gene>
<dbReference type="EMBL" id="CAVMBE010000019">
    <property type="protein sequence ID" value="CAK3982817.1"/>
    <property type="molecule type" value="Genomic_DNA"/>
</dbReference>
<accession>A0AAI9EA22</accession>
<feature type="compositionally biased region" description="Polar residues" evidence="1">
    <location>
        <begin position="149"/>
        <end position="161"/>
    </location>
</feature>
<dbReference type="AlphaFoldDB" id="A0AAI9EA22"/>
<comment type="caution">
    <text evidence="2">The sequence shown here is derived from an EMBL/GenBank/DDBJ whole genome shotgun (WGS) entry which is preliminary data.</text>
</comment>
<proteinExistence type="predicted"/>
<evidence type="ECO:0000256" key="1">
    <source>
        <dbReference type="SAM" id="MobiDB-lite"/>
    </source>
</evidence>
<organism evidence="2 3">
    <name type="scientific">Lecanosticta acicola</name>
    <dbReference type="NCBI Taxonomy" id="111012"/>
    <lineage>
        <taxon>Eukaryota</taxon>
        <taxon>Fungi</taxon>
        <taxon>Dikarya</taxon>
        <taxon>Ascomycota</taxon>
        <taxon>Pezizomycotina</taxon>
        <taxon>Dothideomycetes</taxon>
        <taxon>Dothideomycetidae</taxon>
        <taxon>Mycosphaerellales</taxon>
        <taxon>Mycosphaerellaceae</taxon>
        <taxon>Lecanosticta</taxon>
    </lineage>
</organism>
<feature type="compositionally biased region" description="Basic and acidic residues" evidence="1">
    <location>
        <begin position="296"/>
        <end position="311"/>
    </location>
</feature>
<sequence>MEKLILRGVMYGADKIPDSFFDRIPGGYYRAKEKKDEMTKKKRRSRRTYSDDEYEGDESRRGRDDGYRSEGHGRHDKSYDGNDDEHYDNINHRPRRQRSRADIYRGRDERSDRSSRHNEPRVDGGFSYGGSPVVPPPMSPSQADVASPLETSYSPRQFSPQPQAPAGYQNPAQHNRSTSTLRGGMATGYVPYADIYGGPTFNPPPASDIGSVQPNYMNQVAPPVAQPPYQQNPFAQEAPFGFQPGYVPDPYHKPGHYDERYEPSRGAANGYDGYDSETERAPSRSRSRSRHRRHSRDSYDSRDRSRRRNDSRAQLAPPQRGRDEKKGREVKDGRIHKTGGAHMVIGEGAVEGVSTPPPRSNPHSVPNKAPSKRDWSWTQGFK</sequence>
<feature type="region of interest" description="Disordered" evidence="1">
    <location>
        <begin position="200"/>
        <end position="382"/>
    </location>
</feature>
<feature type="compositionally biased region" description="Basic and acidic residues" evidence="1">
    <location>
        <begin position="30"/>
        <end position="39"/>
    </location>
</feature>
<feature type="compositionally biased region" description="Basic and acidic residues" evidence="1">
    <location>
        <begin position="250"/>
        <end position="263"/>
    </location>
</feature>
<feature type="compositionally biased region" description="Basic and acidic residues" evidence="1">
    <location>
        <begin position="320"/>
        <end position="335"/>
    </location>
</feature>
<evidence type="ECO:0000313" key="3">
    <source>
        <dbReference type="Proteomes" id="UP001296104"/>
    </source>
</evidence>
<feature type="compositionally biased region" description="Polar residues" evidence="1">
    <location>
        <begin position="170"/>
        <end position="181"/>
    </location>
</feature>
<feature type="compositionally biased region" description="Basic and acidic residues" evidence="1">
    <location>
        <begin position="99"/>
        <end position="122"/>
    </location>
</feature>
<evidence type="ECO:0000313" key="2">
    <source>
        <dbReference type="EMBL" id="CAK3982817.1"/>
    </source>
</evidence>